<proteinExistence type="predicted"/>
<organism evidence="3 4">
    <name type="scientific">Paramecium sonneborni</name>
    <dbReference type="NCBI Taxonomy" id="65129"/>
    <lineage>
        <taxon>Eukaryota</taxon>
        <taxon>Sar</taxon>
        <taxon>Alveolata</taxon>
        <taxon>Ciliophora</taxon>
        <taxon>Intramacronucleata</taxon>
        <taxon>Oligohymenophorea</taxon>
        <taxon>Peniculida</taxon>
        <taxon>Parameciidae</taxon>
        <taxon>Paramecium</taxon>
    </lineage>
</organism>
<dbReference type="AlphaFoldDB" id="A0A8S1NCP2"/>
<dbReference type="EMBL" id="CAJJDN010000050">
    <property type="protein sequence ID" value="CAD8086805.1"/>
    <property type="molecule type" value="Genomic_DNA"/>
</dbReference>
<feature type="compositionally biased region" description="Basic and acidic residues" evidence="1">
    <location>
        <begin position="957"/>
        <end position="966"/>
    </location>
</feature>
<reference evidence="3" key="1">
    <citation type="submission" date="2021-01" db="EMBL/GenBank/DDBJ databases">
        <authorList>
            <consortium name="Genoscope - CEA"/>
            <person name="William W."/>
        </authorList>
    </citation>
    <scope>NUCLEOTIDE SEQUENCE</scope>
</reference>
<evidence type="ECO:0000313" key="4">
    <source>
        <dbReference type="Proteomes" id="UP000692954"/>
    </source>
</evidence>
<evidence type="ECO:0000256" key="2">
    <source>
        <dbReference type="SAM" id="Phobius"/>
    </source>
</evidence>
<evidence type="ECO:0000256" key="1">
    <source>
        <dbReference type="SAM" id="MobiDB-lite"/>
    </source>
</evidence>
<dbReference type="OrthoDB" id="306067at2759"/>
<feature type="transmembrane region" description="Helical" evidence="2">
    <location>
        <begin position="793"/>
        <end position="814"/>
    </location>
</feature>
<dbReference type="Proteomes" id="UP000692954">
    <property type="component" value="Unassembled WGS sequence"/>
</dbReference>
<feature type="transmembrane region" description="Helical" evidence="2">
    <location>
        <begin position="686"/>
        <end position="708"/>
    </location>
</feature>
<comment type="caution">
    <text evidence="3">The sequence shown here is derived from an EMBL/GenBank/DDBJ whole genome shotgun (WGS) entry which is preliminary data.</text>
</comment>
<feature type="region of interest" description="Disordered" evidence="1">
    <location>
        <begin position="941"/>
        <end position="968"/>
    </location>
</feature>
<feature type="transmembrane region" description="Helical" evidence="2">
    <location>
        <begin position="821"/>
        <end position="841"/>
    </location>
</feature>
<evidence type="ECO:0000313" key="3">
    <source>
        <dbReference type="EMBL" id="CAD8086805.1"/>
    </source>
</evidence>
<feature type="transmembrane region" description="Helical" evidence="2">
    <location>
        <begin position="483"/>
        <end position="505"/>
    </location>
</feature>
<keyword evidence="2" id="KW-0472">Membrane</keyword>
<accession>A0A8S1NCP2</accession>
<name>A0A8S1NCP2_9CILI</name>
<keyword evidence="2" id="KW-1133">Transmembrane helix</keyword>
<feature type="transmembrane region" description="Helical" evidence="2">
    <location>
        <begin position="720"/>
        <end position="739"/>
    </location>
</feature>
<protein>
    <recommendedName>
        <fullName evidence="5">Transmembrane protein</fullName>
    </recommendedName>
</protein>
<feature type="compositionally biased region" description="Polar residues" evidence="1">
    <location>
        <begin position="941"/>
        <end position="956"/>
    </location>
</feature>
<feature type="transmembrane region" description="Helical" evidence="2">
    <location>
        <begin position="517"/>
        <end position="545"/>
    </location>
</feature>
<keyword evidence="2" id="KW-0812">Transmembrane</keyword>
<keyword evidence="4" id="KW-1185">Reference proteome</keyword>
<sequence length="985" mass="116345">MDFNLQTILDCPLTIQLSEQQIIPFKIIVKCQNQELALYTYQRPVTKKDGFLFDFMNERNLKNLANDIQDFKIQLKEECERQGSEDNNIEDRYDATCKLFLGTQYLKISNNKRKQDNYTNFKLKTQLLQNSEHIQSQIFQANNHLLYQSAVVSKPDQDDIPLKQLQIYENKSQKTLVCGIYEDESQSQVVAFIKSFKDQNVDLVILCNGIDSLEIKLKECLFMNNDKSTKIKEEIKKNQFSVDNALVLQYQKNQDNLPRVMFIIKYFKSSNYDLQRWIYKGIGKYFDPDYFYVTQCSLLQQKDSITTQMNSIIKRNLCGITGNILHNQFSSWNPLNHNNAFLLEKTIDELENISKNKLFSIMDHNPFFCFYNWQKVKQFIDSYLQKIIKSESDYVQNIISQGANYILPSLAAEKGLFFGKSNHIIAKTQYSDKLSKNMNEQRKRRNSKIYANYQFQSTYFSESSNWQFNNFTKIIQLIALKLMFIYSSLNNYFSISAILFIFTQSSYDFFGNAFDHYYLYILQFSIPALFIFSVVIFLIFTILFTSQYKIARVKRTKDQIFVNGSLVLHIIHSPSFNFCSYFIENQKQSTIQTKNKKNIDARKIKFIGSSPNQNVLNLFFEYEKSLYCAQQNQTNNILDEILKKARLSQKSKKKNDFVEYFAKIEVNELCFNFQNAQQDASEQFKVLFYLMAVFNFIFLALIILNLVFNYNFKVGDTYRFIILISVLIIILEKAVQIQIYQLHIKIFVRGYLSYLFYYLVVKFGMKFYEKINTDNNNENEKIKEFYYHKVQQFAIWISYNIAFLFICFMIEAYYEFCGYVLLSFLCYFATCSLLTIFFTVISKCCCYNFKNSRTQINEIQIESYQYDLEQFVLSEEADYENQFLQIQQQANTNFYEQQGRYQILQSNSQVFQPNSHQPDPIILTQNPLPIIEENDSLLHSKQTSTGQFDNKNSSSRSSEKVLKNYENDSQDSMLYSNIGLNQKKQ</sequence>
<evidence type="ECO:0008006" key="5">
    <source>
        <dbReference type="Google" id="ProtNLM"/>
    </source>
</evidence>
<gene>
    <name evidence="3" type="ORF">PSON_ATCC_30995.1.T0500198</name>
</gene>